<dbReference type="Gene3D" id="3.40.605.10">
    <property type="entry name" value="Aldehyde Dehydrogenase, Chain A, domain 1"/>
    <property type="match status" value="1"/>
</dbReference>
<evidence type="ECO:0000256" key="2">
    <source>
        <dbReference type="SAM" id="Phobius"/>
    </source>
</evidence>
<dbReference type="InterPro" id="IPR016161">
    <property type="entry name" value="Ald_DH/histidinol_DH"/>
</dbReference>
<dbReference type="SUPFAM" id="SSF53720">
    <property type="entry name" value="ALDH-like"/>
    <property type="match status" value="1"/>
</dbReference>
<dbReference type="EC" id="1.2.1.79" evidence="4"/>
<organism evidence="4">
    <name type="scientific">hydrothermal vent metagenome</name>
    <dbReference type="NCBI Taxonomy" id="652676"/>
    <lineage>
        <taxon>unclassified sequences</taxon>
        <taxon>metagenomes</taxon>
        <taxon>ecological metagenomes</taxon>
    </lineage>
</organism>
<keyword evidence="2" id="KW-0472">Membrane</keyword>
<evidence type="ECO:0000259" key="3">
    <source>
        <dbReference type="Pfam" id="PF00171"/>
    </source>
</evidence>
<dbReference type="PANTHER" id="PTHR11699">
    <property type="entry name" value="ALDEHYDE DEHYDROGENASE-RELATED"/>
    <property type="match status" value="1"/>
</dbReference>
<dbReference type="InterPro" id="IPR016162">
    <property type="entry name" value="Ald_DH_N"/>
</dbReference>
<dbReference type="InterPro" id="IPR016163">
    <property type="entry name" value="Ald_DH_C"/>
</dbReference>
<protein>
    <submittedName>
        <fullName evidence="4">Succinate-semialdehyde dehydrogenase [NAD] Succinate-semialdehyde dehydrogenase [NADP+]</fullName>
        <ecNumber evidence="4">1.2.1.24</ecNumber>
        <ecNumber evidence="4">1.2.1.79</ecNumber>
    </submittedName>
</protein>
<sequence>APFVRFLHGDGRVGAALVQSEPDLIFLTGSTRTGKLVMKAAAENMTPVICELGGKDPMIVLEDANIEAAARWGAWGAFYNTGQTCMAVERVYVVESVYDQFMEALLEETSKLKQGYSPEIDNLNDIGPLTFQRQIDIIEDHLQDALAKGAQIIHGGQREGMYMAPTVMVDVDHRMKIMSEETFGPIIPVMMVDDEQHAIQLANDSDLGLSASVWSRDLGRAERVAHQLTVGSVNINDTMSHFAIPRLPFGGVKKSGIGRTHGKKDLLQFSQTRSFVVGNPPLPFDIATILRQPGNYRLGSGIIHLAFGTSPKQRLKPVVELLEEKELKATVKKLGTAVGLTAVFGTAILAFLLRSRK</sequence>
<dbReference type="InterPro" id="IPR016160">
    <property type="entry name" value="Ald_DH_CS_CYS"/>
</dbReference>
<keyword evidence="2" id="KW-0812">Transmembrane</keyword>
<proteinExistence type="predicted"/>
<evidence type="ECO:0000313" key="4">
    <source>
        <dbReference type="EMBL" id="VAW32247.1"/>
    </source>
</evidence>
<feature type="non-terminal residue" evidence="4">
    <location>
        <position position="1"/>
    </location>
</feature>
<feature type="domain" description="Aldehyde dehydrogenase" evidence="3">
    <location>
        <begin position="4"/>
        <end position="274"/>
    </location>
</feature>
<dbReference type="GO" id="GO:0036243">
    <property type="term" value="F:succinate-semialdehyde dehydrogenase (NADP+) activity"/>
    <property type="evidence" value="ECO:0007669"/>
    <property type="project" value="UniProtKB-EC"/>
</dbReference>
<dbReference type="InterPro" id="IPR015590">
    <property type="entry name" value="Aldehyde_DH_dom"/>
</dbReference>
<dbReference type="Pfam" id="PF00171">
    <property type="entry name" value="Aldedh"/>
    <property type="match status" value="1"/>
</dbReference>
<dbReference type="EC" id="1.2.1.24" evidence="4"/>
<dbReference type="FunFam" id="3.40.309.10:FF:000009">
    <property type="entry name" value="Aldehyde dehydrogenase A"/>
    <property type="match status" value="1"/>
</dbReference>
<feature type="transmembrane region" description="Helical" evidence="2">
    <location>
        <begin position="334"/>
        <end position="353"/>
    </location>
</feature>
<accession>A0A3B0V2Z8</accession>
<keyword evidence="1 4" id="KW-0560">Oxidoreductase</keyword>
<gene>
    <name evidence="4" type="ORF">MNBD_CHLOROFLEXI01-873</name>
</gene>
<evidence type="ECO:0000256" key="1">
    <source>
        <dbReference type="ARBA" id="ARBA00023002"/>
    </source>
</evidence>
<name>A0A3B0V2Z8_9ZZZZ</name>
<dbReference type="AlphaFoldDB" id="A0A3B0V2Z8"/>
<reference evidence="4" key="1">
    <citation type="submission" date="2018-06" db="EMBL/GenBank/DDBJ databases">
        <authorList>
            <person name="Zhirakovskaya E."/>
        </authorList>
    </citation>
    <scope>NUCLEOTIDE SEQUENCE</scope>
</reference>
<dbReference type="GO" id="GO:0004777">
    <property type="term" value="F:succinate-semialdehyde dehydrogenase (NAD+) activity"/>
    <property type="evidence" value="ECO:0007669"/>
    <property type="project" value="UniProtKB-EC"/>
</dbReference>
<dbReference type="Gene3D" id="3.40.309.10">
    <property type="entry name" value="Aldehyde Dehydrogenase, Chain A, domain 2"/>
    <property type="match status" value="1"/>
</dbReference>
<dbReference type="EMBL" id="UOEU01000337">
    <property type="protein sequence ID" value="VAW32247.1"/>
    <property type="molecule type" value="Genomic_DNA"/>
</dbReference>
<dbReference type="PROSITE" id="PS00070">
    <property type="entry name" value="ALDEHYDE_DEHYDR_CYS"/>
    <property type="match status" value="1"/>
</dbReference>
<keyword evidence="2" id="KW-1133">Transmembrane helix</keyword>